<evidence type="ECO:0000256" key="3">
    <source>
        <dbReference type="ARBA" id="ARBA00022741"/>
    </source>
</evidence>
<dbReference type="Pfam" id="PF00005">
    <property type="entry name" value="ABC_tran"/>
    <property type="match status" value="1"/>
</dbReference>
<evidence type="ECO:0000256" key="8">
    <source>
        <dbReference type="ARBA" id="ARBA00023065"/>
    </source>
</evidence>
<dbReference type="NCBIfam" id="NF007090">
    <property type="entry name" value="PRK09544.1"/>
    <property type="match status" value="1"/>
</dbReference>
<evidence type="ECO:0000256" key="1">
    <source>
        <dbReference type="ARBA" id="ARBA00022448"/>
    </source>
</evidence>
<dbReference type="RefSeq" id="WP_101894323.1">
    <property type="nucleotide sequence ID" value="NZ_CP022684.1"/>
</dbReference>
<keyword evidence="12" id="KW-1185">Reference proteome</keyword>
<evidence type="ECO:0000313" key="11">
    <source>
        <dbReference type="EMBL" id="AUM12943.1"/>
    </source>
</evidence>
<dbReference type="InterPro" id="IPR050153">
    <property type="entry name" value="Metal_Ion_Import_ABC"/>
</dbReference>
<dbReference type="InterPro" id="IPR027417">
    <property type="entry name" value="P-loop_NTPase"/>
</dbReference>
<dbReference type="SUPFAM" id="SSF52540">
    <property type="entry name" value="P-loop containing nucleoside triphosphate hydrolases"/>
    <property type="match status" value="1"/>
</dbReference>
<keyword evidence="4" id="KW-0862">Zinc</keyword>
<keyword evidence="9" id="KW-0472">Membrane</keyword>
<dbReference type="FunFam" id="3.40.50.300:FF:000392">
    <property type="entry name" value="Zinc import ATP-binding protein ZnuC"/>
    <property type="match status" value="1"/>
</dbReference>
<organism evidence="11 12">
    <name type="scientific">Ketobacter alkanivorans</name>
    <dbReference type="NCBI Taxonomy" id="1917421"/>
    <lineage>
        <taxon>Bacteria</taxon>
        <taxon>Pseudomonadati</taxon>
        <taxon>Pseudomonadota</taxon>
        <taxon>Gammaproteobacteria</taxon>
        <taxon>Pseudomonadales</taxon>
        <taxon>Ketobacteraceae</taxon>
        <taxon>Ketobacter</taxon>
    </lineage>
</organism>
<evidence type="ECO:0000256" key="5">
    <source>
        <dbReference type="ARBA" id="ARBA00022840"/>
    </source>
</evidence>
<dbReference type="AlphaFoldDB" id="A0A2K9LL08"/>
<evidence type="ECO:0000259" key="10">
    <source>
        <dbReference type="PROSITE" id="PS50893"/>
    </source>
</evidence>
<dbReference type="InterPro" id="IPR003593">
    <property type="entry name" value="AAA+_ATPase"/>
</dbReference>
<dbReference type="Gene3D" id="3.40.50.300">
    <property type="entry name" value="P-loop containing nucleotide triphosphate hydrolases"/>
    <property type="match status" value="1"/>
</dbReference>
<protein>
    <submittedName>
        <fullName evidence="11">Zinc ABC transporter ATP-binding protein ZnuC</fullName>
    </submittedName>
</protein>
<evidence type="ECO:0000256" key="4">
    <source>
        <dbReference type="ARBA" id="ARBA00022833"/>
    </source>
</evidence>
<evidence type="ECO:0000256" key="2">
    <source>
        <dbReference type="ARBA" id="ARBA00022475"/>
    </source>
</evidence>
<dbReference type="InterPro" id="IPR003439">
    <property type="entry name" value="ABC_transporter-like_ATP-bd"/>
</dbReference>
<evidence type="ECO:0000313" key="12">
    <source>
        <dbReference type="Proteomes" id="UP000235116"/>
    </source>
</evidence>
<dbReference type="Proteomes" id="UP000235116">
    <property type="component" value="Chromosome"/>
</dbReference>
<dbReference type="PANTHER" id="PTHR42734">
    <property type="entry name" value="METAL TRANSPORT SYSTEM ATP-BINDING PROTEIN TM_0124-RELATED"/>
    <property type="match status" value="1"/>
</dbReference>
<keyword evidence="2" id="KW-1003">Cell membrane</keyword>
<evidence type="ECO:0000256" key="6">
    <source>
        <dbReference type="ARBA" id="ARBA00022906"/>
    </source>
</evidence>
<keyword evidence="7" id="KW-1278">Translocase</keyword>
<feature type="domain" description="ABC transporter" evidence="10">
    <location>
        <begin position="12"/>
        <end position="233"/>
    </location>
</feature>
<dbReference type="InterPro" id="IPR017871">
    <property type="entry name" value="ABC_transporter-like_CS"/>
</dbReference>
<dbReference type="OrthoDB" id="9780942at2"/>
<name>A0A2K9LL08_9GAMM</name>
<gene>
    <name evidence="11" type="ORF">Kalk_11135</name>
</gene>
<dbReference type="PROSITE" id="PS50893">
    <property type="entry name" value="ABC_TRANSPORTER_2"/>
    <property type="match status" value="1"/>
</dbReference>
<dbReference type="EMBL" id="CP022684">
    <property type="protein sequence ID" value="AUM12943.1"/>
    <property type="molecule type" value="Genomic_DNA"/>
</dbReference>
<proteinExistence type="predicted"/>
<dbReference type="GO" id="GO:0010043">
    <property type="term" value="P:response to zinc ion"/>
    <property type="evidence" value="ECO:0007669"/>
    <property type="project" value="TreeGrafter"/>
</dbReference>
<dbReference type="GO" id="GO:0005524">
    <property type="term" value="F:ATP binding"/>
    <property type="evidence" value="ECO:0007669"/>
    <property type="project" value="UniProtKB-KW"/>
</dbReference>
<dbReference type="PROSITE" id="PS00211">
    <property type="entry name" value="ABC_TRANSPORTER_1"/>
    <property type="match status" value="1"/>
</dbReference>
<dbReference type="GO" id="GO:0016887">
    <property type="term" value="F:ATP hydrolysis activity"/>
    <property type="evidence" value="ECO:0007669"/>
    <property type="project" value="InterPro"/>
</dbReference>
<accession>A0A2K9LL08</accession>
<keyword evidence="8" id="KW-0406">Ion transport</keyword>
<dbReference type="PANTHER" id="PTHR42734:SF9">
    <property type="entry name" value="ZINC IMPORT ATP-BINDING PROTEIN ZNUC"/>
    <property type="match status" value="1"/>
</dbReference>
<dbReference type="SMART" id="SM00382">
    <property type="entry name" value="AAA"/>
    <property type="match status" value="1"/>
</dbReference>
<evidence type="ECO:0000256" key="9">
    <source>
        <dbReference type="ARBA" id="ARBA00023136"/>
    </source>
</evidence>
<keyword evidence="3" id="KW-0547">Nucleotide-binding</keyword>
<sequence>MTQEFLSQDTLVALHDVGLDFKSRRVLDHISFNVNRREILTIIGPNGAGKSCLLKVILGLYRPTRGTCQRASGLKIGYMPQKLTVDGSLPLSVERFLTLANKGDNQPVDAVLRRVGARSLRYAAVQSLSGGEFQRVLLARALLREPDLLVLDEPAQGVDLQGQQALYHLLAQLRDEQGFAILMVSHDLHFVMAQTDQVLCLNQHVCCSGTAESVSKHPEYLNLFANDAVEDIAIYTHNHDHHHDLHGHVVEEHNHTEGGCKHD</sequence>
<dbReference type="KEGG" id="kak:Kalk_11135"/>
<keyword evidence="6" id="KW-0864">Zinc transport</keyword>
<evidence type="ECO:0000256" key="7">
    <source>
        <dbReference type="ARBA" id="ARBA00022967"/>
    </source>
</evidence>
<keyword evidence="5 11" id="KW-0067">ATP-binding</keyword>
<reference evidence="12" key="1">
    <citation type="submission" date="2017-08" db="EMBL/GenBank/DDBJ databases">
        <title>Direct submision.</title>
        <authorList>
            <person name="Kim S.-J."/>
            <person name="Rhee S.-K."/>
        </authorList>
    </citation>
    <scope>NUCLEOTIDE SEQUENCE [LARGE SCALE GENOMIC DNA]</scope>
    <source>
        <strain evidence="12">GI5</strain>
    </source>
</reference>
<keyword evidence="1" id="KW-0813">Transport</keyword>
<dbReference type="GO" id="GO:0006829">
    <property type="term" value="P:zinc ion transport"/>
    <property type="evidence" value="ECO:0007669"/>
    <property type="project" value="UniProtKB-KW"/>
</dbReference>